<proteinExistence type="predicted"/>
<dbReference type="SUPFAM" id="SSF53474">
    <property type="entry name" value="alpha/beta-Hydrolases"/>
    <property type="match status" value="1"/>
</dbReference>
<organism evidence="4 5">
    <name type="scientific">Rubripirellula amarantea</name>
    <dbReference type="NCBI Taxonomy" id="2527999"/>
    <lineage>
        <taxon>Bacteria</taxon>
        <taxon>Pseudomonadati</taxon>
        <taxon>Planctomycetota</taxon>
        <taxon>Planctomycetia</taxon>
        <taxon>Pirellulales</taxon>
        <taxon>Pirellulaceae</taxon>
        <taxon>Rubripirellula</taxon>
    </lineage>
</organism>
<dbReference type="GO" id="GO:0046555">
    <property type="term" value="F:acetylxylan esterase activity"/>
    <property type="evidence" value="ECO:0007669"/>
    <property type="project" value="UniProtKB-EC"/>
</dbReference>
<protein>
    <submittedName>
        <fullName evidence="4">Acetylxylan esterase</fullName>
        <ecNumber evidence="4">3.1.1.72</ecNumber>
    </submittedName>
</protein>
<evidence type="ECO:0000313" key="5">
    <source>
        <dbReference type="Proteomes" id="UP000316598"/>
    </source>
</evidence>
<dbReference type="Pfam" id="PF20434">
    <property type="entry name" value="BD-FAE"/>
    <property type="match status" value="1"/>
</dbReference>
<dbReference type="Proteomes" id="UP000316598">
    <property type="component" value="Unassembled WGS sequence"/>
</dbReference>
<evidence type="ECO:0000256" key="2">
    <source>
        <dbReference type="SAM" id="MobiDB-lite"/>
    </source>
</evidence>
<dbReference type="AlphaFoldDB" id="A0A5C5WSI6"/>
<comment type="caution">
    <text evidence="4">The sequence shown here is derived from an EMBL/GenBank/DDBJ whole genome shotgun (WGS) entry which is preliminary data.</text>
</comment>
<accession>A0A5C5WSI6</accession>
<dbReference type="Gene3D" id="3.40.50.1820">
    <property type="entry name" value="alpha/beta hydrolase"/>
    <property type="match status" value="1"/>
</dbReference>
<dbReference type="RefSeq" id="WP_146513695.1">
    <property type="nucleotide sequence ID" value="NZ_SJPI01000001.1"/>
</dbReference>
<dbReference type="OrthoDB" id="9794725at2"/>
<reference evidence="4 5" key="1">
    <citation type="submission" date="2019-02" db="EMBL/GenBank/DDBJ databases">
        <title>Deep-cultivation of Planctomycetes and their phenomic and genomic characterization uncovers novel biology.</title>
        <authorList>
            <person name="Wiegand S."/>
            <person name="Jogler M."/>
            <person name="Boedeker C."/>
            <person name="Pinto D."/>
            <person name="Vollmers J."/>
            <person name="Rivas-Marin E."/>
            <person name="Kohn T."/>
            <person name="Peeters S.H."/>
            <person name="Heuer A."/>
            <person name="Rast P."/>
            <person name="Oberbeckmann S."/>
            <person name="Bunk B."/>
            <person name="Jeske O."/>
            <person name="Meyerdierks A."/>
            <person name="Storesund J.E."/>
            <person name="Kallscheuer N."/>
            <person name="Luecker S."/>
            <person name="Lage O.M."/>
            <person name="Pohl T."/>
            <person name="Merkel B.J."/>
            <person name="Hornburger P."/>
            <person name="Mueller R.-W."/>
            <person name="Bruemmer F."/>
            <person name="Labrenz M."/>
            <person name="Spormann A.M."/>
            <person name="Op Den Camp H."/>
            <person name="Overmann J."/>
            <person name="Amann R."/>
            <person name="Jetten M.S.M."/>
            <person name="Mascher T."/>
            <person name="Medema M.H."/>
            <person name="Devos D.P."/>
            <person name="Kaster A.-K."/>
            <person name="Ovreas L."/>
            <person name="Rohde M."/>
            <person name="Galperin M.Y."/>
            <person name="Jogler C."/>
        </authorList>
    </citation>
    <scope>NUCLEOTIDE SEQUENCE [LARGE SCALE GENOMIC DNA]</scope>
    <source>
        <strain evidence="4 5">Pla22</strain>
    </source>
</reference>
<evidence type="ECO:0000256" key="1">
    <source>
        <dbReference type="ARBA" id="ARBA00022801"/>
    </source>
</evidence>
<keyword evidence="5" id="KW-1185">Reference proteome</keyword>
<evidence type="ECO:0000313" key="4">
    <source>
        <dbReference type="EMBL" id="TWT53478.1"/>
    </source>
</evidence>
<dbReference type="InterPro" id="IPR049492">
    <property type="entry name" value="BD-FAE-like_dom"/>
</dbReference>
<evidence type="ECO:0000259" key="3">
    <source>
        <dbReference type="Pfam" id="PF20434"/>
    </source>
</evidence>
<keyword evidence="1 4" id="KW-0378">Hydrolase</keyword>
<dbReference type="InterPro" id="IPR029058">
    <property type="entry name" value="AB_hydrolase_fold"/>
</dbReference>
<dbReference type="EMBL" id="SJPI01000001">
    <property type="protein sequence ID" value="TWT53478.1"/>
    <property type="molecule type" value="Genomic_DNA"/>
</dbReference>
<dbReference type="PANTHER" id="PTHR48081">
    <property type="entry name" value="AB HYDROLASE SUPERFAMILY PROTEIN C4A8.06C"/>
    <property type="match status" value="1"/>
</dbReference>
<feature type="domain" description="BD-FAE-like" evidence="3">
    <location>
        <begin position="132"/>
        <end position="265"/>
    </location>
</feature>
<gene>
    <name evidence="4" type="primary">axeA1_3</name>
    <name evidence="4" type="ORF">Pla22_11070</name>
</gene>
<feature type="region of interest" description="Disordered" evidence="2">
    <location>
        <begin position="109"/>
        <end position="132"/>
    </location>
</feature>
<feature type="compositionally biased region" description="Basic and acidic residues" evidence="2">
    <location>
        <begin position="109"/>
        <end position="124"/>
    </location>
</feature>
<sequence>MRTFLVAICLLCWTTPNGFGDEPVIENLWPDNPPGVKTSNPSVNDLPRLIITKVESKTPTAAVVILPGGGYWGLSMTNEGYDFATWFESLGISSAICTYRVRGPGEFLKWGEDKGDGPDSKPGNDGEGYGHPYPMMDAQRAIQTLRARAQELNIDPDRIGVIGFSAGGHLASTVSTHFVEGDSNATDPIKKVSSRPNFSILCYPVIGLGKPYTHGGSQKNLLGDDADADLIASLSNESQITKQTPPTFLFHTAEDSAVPVQNSIEYFMGCQRAGVQAELHVFPVGRHGLGLAKGSPGAEQWPSLCEQWLSQLGVINP</sequence>
<dbReference type="InterPro" id="IPR050300">
    <property type="entry name" value="GDXG_lipolytic_enzyme"/>
</dbReference>
<dbReference type="EC" id="3.1.1.72" evidence="4"/>
<dbReference type="PANTHER" id="PTHR48081:SF6">
    <property type="entry name" value="PEPTIDASE S9 PROLYL OLIGOPEPTIDASE CATALYTIC DOMAIN-CONTAINING PROTEIN"/>
    <property type="match status" value="1"/>
</dbReference>
<name>A0A5C5WSI6_9BACT</name>